<reference evidence="9 10" key="1">
    <citation type="submission" date="2021-03" db="EMBL/GenBank/DDBJ databases">
        <title>Tianweitania aestuarii sp. nov., isolated from a tidal flat.</title>
        <authorList>
            <person name="Park S."/>
            <person name="Yoon J.-H."/>
        </authorList>
    </citation>
    <scope>NUCLEOTIDE SEQUENCE [LARGE SCALE GENOMIC DNA]</scope>
    <source>
        <strain evidence="9 10">BSSL-BM11</strain>
    </source>
</reference>
<dbReference type="PROSITE" id="PS01303">
    <property type="entry name" value="BCCT"/>
    <property type="match status" value="1"/>
</dbReference>
<dbReference type="InterPro" id="IPR000060">
    <property type="entry name" value="BCCT_transptr"/>
</dbReference>
<dbReference type="PANTHER" id="PTHR30047:SF7">
    <property type="entry name" value="HIGH-AFFINITY CHOLINE TRANSPORT PROTEIN"/>
    <property type="match status" value="1"/>
</dbReference>
<dbReference type="InterPro" id="IPR018093">
    <property type="entry name" value="BCCT_CS"/>
</dbReference>
<evidence type="ECO:0000313" key="9">
    <source>
        <dbReference type="EMBL" id="MBS9721517.1"/>
    </source>
</evidence>
<evidence type="ECO:0000256" key="1">
    <source>
        <dbReference type="ARBA" id="ARBA00004651"/>
    </source>
</evidence>
<organism evidence="9 10">
    <name type="scientific">Tianweitania aestuarii</name>
    <dbReference type="NCBI Taxonomy" id="2814886"/>
    <lineage>
        <taxon>Bacteria</taxon>
        <taxon>Pseudomonadati</taxon>
        <taxon>Pseudomonadota</taxon>
        <taxon>Alphaproteobacteria</taxon>
        <taxon>Hyphomicrobiales</taxon>
        <taxon>Phyllobacteriaceae</taxon>
        <taxon>Tianweitania</taxon>
    </lineage>
</organism>
<dbReference type="EMBL" id="JAFMNX010000003">
    <property type="protein sequence ID" value="MBS9721517.1"/>
    <property type="molecule type" value="Genomic_DNA"/>
</dbReference>
<dbReference type="Proteomes" id="UP001297272">
    <property type="component" value="Unassembled WGS sequence"/>
</dbReference>
<keyword evidence="7 8" id="KW-0472">Membrane</keyword>
<evidence type="ECO:0000256" key="7">
    <source>
        <dbReference type="ARBA" id="ARBA00023136"/>
    </source>
</evidence>
<keyword evidence="3" id="KW-0813">Transport</keyword>
<evidence type="ECO:0000256" key="4">
    <source>
        <dbReference type="ARBA" id="ARBA00022475"/>
    </source>
</evidence>
<feature type="transmembrane region" description="Helical" evidence="8">
    <location>
        <begin position="155"/>
        <end position="176"/>
    </location>
</feature>
<evidence type="ECO:0000313" key="10">
    <source>
        <dbReference type="Proteomes" id="UP001297272"/>
    </source>
</evidence>
<comment type="subcellular location">
    <subcellularLocation>
        <location evidence="1">Cell membrane</location>
        <topology evidence="1">Multi-pass membrane protein</topology>
    </subcellularLocation>
</comment>
<feature type="transmembrane region" description="Helical" evidence="8">
    <location>
        <begin position="207"/>
        <end position="227"/>
    </location>
</feature>
<sequence>MVAFSCDPSCAVWIGIGRFVKQKPVSRLAGGACRSTCSSKCHACAQNKPAGDHFPLSDLQAPPAAKPVGLTEGVNRSVFIGAITVTLAFVLAGVIAPEGSATVFNAVQGWIISELGWFYLLSVTIFVIFVFFLGFSSYGNIKLGPNHSEPQFSYVAWFSMLFAAGMGIGLVFFGVAEPVNHFAKPPVGDPETVAAARTAMEISYFHWGLHAWAVYAVIGLSLAYFSFRHGLPLTMRSALYPIIGDRIYGPIGNAVDIFAVIGTIFGVATSLGLGVLQINSGLGHLLGIPVSFWIQLPLIAVITGLATISVATGLEKGIKFLSNLNMVMAGALMAFVFVVGPTTFLLRAYVQNLGTYLDNLLSRTFYMYAYAPNETPSEWLGSWTLFYWGWWIAWSPFVGMFIARISRGRTIRQFVFGVLLVPSGFGFAWMTVFGDTALAMHLTGTTRAVTDAVSQDVTIALFVFLEQLPLSTISSWVAIALVICFFVTSADSSALVIDTIISEGREDGPATRRVFWAVMTGAIAAALLWAGGLTALQTASIAGALPFTVVMLFMCYGLWKGLAREGIRQNALMQTLRPRGTRNWQRQLQGILHHPSEKEVSRFMEETAKPALEEVAEELRKRDLVASVAQRDDRLRLNVAPETPEAFAYGIRMRCYDLPSYTFIESAARRSNKAQNYYRAEVFLAEGSQDYDVMGFSKEEMIQDVLSQYDRHFQFLHAAGA</sequence>
<comment type="similarity">
    <text evidence="2">Belongs to the BCCT transporter (TC 2.A.15) family.</text>
</comment>
<name>A0ABS5RYX9_9HYPH</name>
<feature type="transmembrane region" description="Helical" evidence="8">
    <location>
        <begin position="247"/>
        <end position="272"/>
    </location>
</feature>
<gene>
    <name evidence="9" type="primary">betT</name>
    <name evidence="9" type="ORF">JYU29_12570</name>
</gene>
<dbReference type="Pfam" id="PF02028">
    <property type="entry name" value="BCCT"/>
    <property type="match status" value="1"/>
</dbReference>
<feature type="transmembrane region" description="Helical" evidence="8">
    <location>
        <begin position="385"/>
        <end position="402"/>
    </location>
</feature>
<feature type="transmembrane region" description="Helical" evidence="8">
    <location>
        <begin position="513"/>
        <end position="532"/>
    </location>
</feature>
<keyword evidence="6 8" id="KW-1133">Transmembrane helix</keyword>
<feature type="transmembrane region" description="Helical" evidence="8">
    <location>
        <begin position="116"/>
        <end position="135"/>
    </location>
</feature>
<feature type="transmembrane region" description="Helical" evidence="8">
    <location>
        <begin position="473"/>
        <end position="501"/>
    </location>
</feature>
<protein>
    <submittedName>
        <fullName evidence="9">Choline BCCT transporter BetT</fullName>
    </submittedName>
</protein>
<dbReference type="NCBIfam" id="TIGR00842">
    <property type="entry name" value="bcct"/>
    <property type="match status" value="1"/>
</dbReference>
<dbReference type="PANTHER" id="PTHR30047">
    <property type="entry name" value="HIGH-AFFINITY CHOLINE TRANSPORT PROTEIN-RELATED"/>
    <property type="match status" value="1"/>
</dbReference>
<keyword evidence="4" id="KW-1003">Cell membrane</keyword>
<evidence type="ECO:0000256" key="6">
    <source>
        <dbReference type="ARBA" id="ARBA00022989"/>
    </source>
</evidence>
<evidence type="ECO:0000256" key="2">
    <source>
        <dbReference type="ARBA" id="ARBA00005658"/>
    </source>
</evidence>
<keyword evidence="10" id="KW-1185">Reference proteome</keyword>
<feature type="transmembrane region" description="Helical" evidence="8">
    <location>
        <begin position="78"/>
        <end position="96"/>
    </location>
</feature>
<feature type="transmembrane region" description="Helical" evidence="8">
    <location>
        <begin position="538"/>
        <end position="559"/>
    </location>
</feature>
<evidence type="ECO:0000256" key="3">
    <source>
        <dbReference type="ARBA" id="ARBA00022448"/>
    </source>
</evidence>
<feature type="transmembrane region" description="Helical" evidence="8">
    <location>
        <begin position="414"/>
        <end position="432"/>
    </location>
</feature>
<evidence type="ECO:0000256" key="5">
    <source>
        <dbReference type="ARBA" id="ARBA00022692"/>
    </source>
</evidence>
<keyword evidence="5 8" id="KW-0812">Transmembrane</keyword>
<feature type="transmembrane region" description="Helical" evidence="8">
    <location>
        <begin position="292"/>
        <end position="314"/>
    </location>
</feature>
<evidence type="ECO:0000256" key="8">
    <source>
        <dbReference type="SAM" id="Phobius"/>
    </source>
</evidence>
<dbReference type="NCBIfam" id="NF007399">
    <property type="entry name" value="PRK09928.1"/>
    <property type="match status" value="1"/>
</dbReference>
<comment type="caution">
    <text evidence="9">The sequence shown here is derived from an EMBL/GenBank/DDBJ whole genome shotgun (WGS) entry which is preliminary data.</text>
</comment>
<accession>A0ABS5RYX9</accession>
<proteinExistence type="inferred from homology"/>
<feature type="transmembrane region" description="Helical" evidence="8">
    <location>
        <begin position="326"/>
        <end position="350"/>
    </location>
</feature>